<dbReference type="EMBL" id="GGEC01082481">
    <property type="protein sequence ID" value="MBX62965.1"/>
    <property type="molecule type" value="Transcribed_RNA"/>
</dbReference>
<organism evidence="1">
    <name type="scientific">Rhizophora mucronata</name>
    <name type="common">Asiatic mangrove</name>
    <dbReference type="NCBI Taxonomy" id="61149"/>
    <lineage>
        <taxon>Eukaryota</taxon>
        <taxon>Viridiplantae</taxon>
        <taxon>Streptophyta</taxon>
        <taxon>Embryophyta</taxon>
        <taxon>Tracheophyta</taxon>
        <taxon>Spermatophyta</taxon>
        <taxon>Magnoliopsida</taxon>
        <taxon>eudicotyledons</taxon>
        <taxon>Gunneridae</taxon>
        <taxon>Pentapetalae</taxon>
        <taxon>rosids</taxon>
        <taxon>fabids</taxon>
        <taxon>Malpighiales</taxon>
        <taxon>Rhizophoraceae</taxon>
        <taxon>Rhizophora</taxon>
    </lineage>
</organism>
<reference evidence="1" key="1">
    <citation type="submission" date="2018-02" db="EMBL/GenBank/DDBJ databases">
        <title>Rhizophora mucronata_Transcriptome.</title>
        <authorList>
            <person name="Meera S.P."/>
            <person name="Sreeshan A."/>
            <person name="Augustine A."/>
        </authorList>
    </citation>
    <scope>NUCLEOTIDE SEQUENCE</scope>
    <source>
        <tissue evidence="1">Leaf</tissue>
    </source>
</reference>
<proteinExistence type="predicted"/>
<accession>A0A2P2Q7K5</accession>
<protein>
    <submittedName>
        <fullName evidence="1">Uncharacterized protein</fullName>
    </submittedName>
</protein>
<evidence type="ECO:0000313" key="1">
    <source>
        <dbReference type="EMBL" id="MBX62965.1"/>
    </source>
</evidence>
<sequence length="15" mass="1723">MMKTRTETTGKPKTI</sequence>
<name>A0A2P2Q7K5_RHIMU</name>